<dbReference type="GO" id="GO:0006302">
    <property type="term" value="P:double-strand break repair"/>
    <property type="evidence" value="ECO:0007669"/>
    <property type="project" value="TreeGrafter"/>
</dbReference>
<dbReference type="RefSeq" id="WP_007705406.1">
    <property type="nucleotide sequence ID" value="NZ_CP102272.1"/>
</dbReference>
<dbReference type="Proteomes" id="UP000004756">
    <property type="component" value="Unassembled WGS sequence"/>
</dbReference>
<proteinExistence type="predicted"/>
<dbReference type="PANTHER" id="PTHR32182:SF0">
    <property type="entry name" value="DNA REPLICATION AND REPAIR PROTEIN RECF"/>
    <property type="match status" value="1"/>
</dbReference>
<dbReference type="SUPFAM" id="SSF52540">
    <property type="entry name" value="P-loop containing nucleoside triphosphate hydrolases"/>
    <property type="match status" value="1"/>
</dbReference>
<dbReference type="GO" id="GO:0000731">
    <property type="term" value="P:DNA synthesis involved in DNA repair"/>
    <property type="evidence" value="ECO:0007669"/>
    <property type="project" value="TreeGrafter"/>
</dbReference>
<dbReference type="AlphaFoldDB" id="C0CTA0"/>
<organism evidence="1 2">
    <name type="scientific">[Clostridium] asparagiforme DSM 15981</name>
    <dbReference type="NCBI Taxonomy" id="518636"/>
    <lineage>
        <taxon>Bacteria</taxon>
        <taxon>Bacillati</taxon>
        <taxon>Bacillota</taxon>
        <taxon>Clostridia</taxon>
        <taxon>Lachnospirales</taxon>
        <taxon>Lachnospiraceae</taxon>
        <taxon>Enterocloster</taxon>
    </lineage>
</organism>
<dbReference type="InterPro" id="IPR027417">
    <property type="entry name" value="P-loop_NTPase"/>
</dbReference>
<evidence type="ECO:0000313" key="2">
    <source>
        <dbReference type="Proteomes" id="UP000004756"/>
    </source>
</evidence>
<dbReference type="Gene3D" id="3.40.50.300">
    <property type="entry name" value="P-loop containing nucleotide triphosphate hydrolases"/>
    <property type="match status" value="2"/>
</dbReference>
<evidence type="ECO:0000313" key="1">
    <source>
        <dbReference type="EMBL" id="EEG57697.1"/>
    </source>
</evidence>
<dbReference type="EMBL" id="ACCJ01000012">
    <property type="protein sequence ID" value="EEG57697.1"/>
    <property type="molecule type" value="Genomic_DNA"/>
</dbReference>
<comment type="caution">
    <text evidence="1">The sequence shown here is derived from an EMBL/GenBank/DDBJ whole genome shotgun (WGS) entry which is preliminary data.</text>
</comment>
<reference evidence="1 2" key="2">
    <citation type="submission" date="2009-02" db="EMBL/GenBank/DDBJ databases">
        <title>Draft genome sequence of Clostridium asparagiforme (DSM 15981).</title>
        <authorList>
            <person name="Sudarsanam P."/>
            <person name="Ley R."/>
            <person name="Guruge J."/>
            <person name="Turnbaugh P.J."/>
            <person name="Mahowald M."/>
            <person name="Liep D."/>
            <person name="Gordon J."/>
        </authorList>
    </citation>
    <scope>NUCLEOTIDE SEQUENCE [LARGE SCALE GENOMIC DNA]</scope>
    <source>
        <strain evidence="1 2">DSM 15981</strain>
    </source>
</reference>
<name>C0CTA0_9FIRM</name>
<reference evidence="1 2" key="1">
    <citation type="submission" date="2009-01" db="EMBL/GenBank/DDBJ databases">
        <authorList>
            <person name="Fulton L."/>
            <person name="Clifton S."/>
            <person name="Fulton B."/>
            <person name="Xu J."/>
            <person name="Minx P."/>
            <person name="Pepin K.H."/>
            <person name="Johnson M."/>
            <person name="Bhonagiri V."/>
            <person name="Nash W.E."/>
            <person name="Mardis E.R."/>
            <person name="Wilson R.K."/>
        </authorList>
    </citation>
    <scope>NUCLEOTIDE SEQUENCE [LARGE SCALE GENOMIC DNA]</scope>
    <source>
        <strain evidence="1 2">DSM 15981</strain>
    </source>
</reference>
<keyword evidence="2" id="KW-1185">Reference proteome</keyword>
<dbReference type="PANTHER" id="PTHR32182">
    <property type="entry name" value="DNA REPLICATION AND REPAIR PROTEIN RECF"/>
    <property type="match status" value="1"/>
</dbReference>
<accession>C0CTA0</accession>
<sequence length="712" mass="83235">MRINEICLYNFGSYEGLNRILCNVEDKKKNIVLFGGKNGAGKTTLFTALQISLYGSRAYGYAANNAFYNRKIEKLINNKAKMTRPAISYVELKVEISNGLEIDQYKLNRKWTLDEVNVLSEEYTVCKNEMLLSESEINDFDAFIMQIIPPELFNLYFFDGEKIVDFFLSEGSNKRIKKAFMTLCGYDAFEIMHKNFKRVNSSNIENDLLKQQYWELDEKIADMAKQCGNLTECQENLKKECETVQAKVILLDAEYKKNGGVSEQEWSRKFEQIKEEEYLRDRSKTQLKEIANDTIPFLILKTQMEKVHKQIMRELERERAEKFLELLSSDNSRDTFRGFFKRNHLQVTEEQEQELITDFTNYYEEHFLCDQPILQLSNDEMASFLNVWNRIKIFDVKSVENLTKAIKASLKKSQTLRKEIELCNVNTVSDYVERRSELLKKIDSLKMKQFECEQQLFQVEWEKQSCEAEYKRIEKAYMEELKADSVRDISGSAMVMLSHLQETLLKSKINKVETAFRHEINRLIRKEPFIDDIVIDSDFNIVVYRNITYPEDELIEIINKSGTKNVVNTFGERAAKILFSYKTESQSLSLAGAIRGKHEITLPIELDKNSFSSGEKQIFIMAFYRAIMKLCNQEIPFVIDTPFARIDTEHRYNIVNYFFKELKGQVFILSTDEEISEEHVAMIEDRLAASYTLVNTDDSRTTLVANKYFGDT</sequence>
<protein>
    <submittedName>
        <fullName evidence="1">DNA sulfur modification protein DndD</fullName>
    </submittedName>
</protein>
<dbReference type="HOGENOM" id="CLU_024631_0_0_9"/>
<gene>
    <name evidence="1" type="primary">dndD</name>
    <name evidence="1" type="ORF">CLOSTASPAR_00198</name>
</gene>